<dbReference type="SUPFAM" id="SSF49764">
    <property type="entry name" value="HSP20-like chaperones"/>
    <property type="match status" value="1"/>
</dbReference>
<gene>
    <name evidence="6" type="ORF">SCF082_LOCUS38913</name>
</gene>
<keyword evidence="7" id="KW-1185">Reference proteome</keyword>
<feature type="region of interest" description="Disordered" evidence="4">
    <location>
        <begin position="398"/>
        <end position="418"/>
    </location>
</feature>
<dbReference type="PROSITE" id="PS50005">
    <property type="entry name" value="TPR"/>
    <property type="match status" value="1"/>
</dbReference>
<dbReference type="Proteomes" id="UP001642464">
    <property type="component" value="Unassembled WGS sequence"/>
</dbReference>
<evidence type="ECO:0000259" key="5">
    <source>
        <dbReference type="PROSITE" id="PS51203"/>
    </source>
</evidence>
<dbReference type="InterPro" id="IPR007052">
    <property type="entry name" value="CS_dom"/>
</dbReference>
<feature type="domain" description="CS" evidence="5">
    <location>
        <begin position="95"/>
        <end position="201"/>
    </location>
</feature>
<dbReference type="InterPro" id="IPR008978">
    <property type="entry name" value="HSP20-like_chaperone"/>
</dbReference>
<protein>
    <submittedName>
        <fullName evidence="6">Hsp70-Hsp90 organizing protein 2 (AtHop2)</fullName>
    </submittedName>
</protein>
<evidence type="ECO:0000256" key="3">
    <source>
        <dbReference type="PROSITE-ProRule" id="PRU00339"/>
    </source>
</evidence>
<dbReference type="SMART" id="SM00028">
    <property type="entry name" value="TPR"/>
    <property type="match status" value="3"/>
</dbReference>
<evidence type="ECO:0000256" key="1">
    <source>
        <dbReference type="ARBA" id="ARBA00022737"/>
    </source>
</evidence>
<dbReference type="InterPro" id="IPR011990">
    <property type="entry name" value="TPR-like_helical_dom_sf"/>
</dbReference>
<evidence type="ECO:0000313" key="6">
    <source>
        <dbReference type="EMBL" id="CAK9081825.1"/>
    </source>
</evidence>
<accession>A0ABP0Q0M4</accession>
<keyword evidence="2 3" id="KW-0802">TPR repeat</keyword>
<proteinExistence type="predicted"/>
<reference evidence="6 7" key="1">
    <citation type="submission" date="2024-02" db="EMBL/GenBank/DDBJ databases">
        <authorList>
            <person name="Chen Y."/>
            <person name="Shah S."/>
            <person name="Dougan E. K."/>
            <person name="Thang M."/>
            <person name="Chan C."/>
        </authorList>
    </citation>
    <scope>NUCLEOTIDE SEQUENCE [LARGE SCALE GENOMIC DNA]</scope>
</reference>
<sequence length="442" mass="49469">MTRSHFGWTPASKSTKKAEEILTKARPVALGARVGHVVYGPGPPGRGPDLEMGVWVGTTLPEEFNVGDMVGCLEEDVFVMRREDLCAALEDGQDDQKAIYRIHLDKAALDKACETVCLADLFAVDVMEQYLKVFIRGDEKSPILMGQLFEKVQPDQSRWEIVKAAAPVDESGQAPVNLYNTCLQVSLTKAKASKKHWPHLMVENELVLQREAAPAIEELHSKAIRAPSPDRSGWSPEELAKDFKSKADSCFKSSAWRDAVVYYTRALSHMPEDEKLFSNRSACYVKLKKFDKALVDAKKCASLKPEWSKAYFRVGQAHRGLRQWEDALAAFREGRFREPTNKEWEKEISKTEEEQEKWDAHVRRLGSVTVGTADGLAPFLTGRKKEDEFVAQQGACQLGPPNTVVPTGTRGRDQRKLKREADLVTELNEAKGRVEAAGSNPW</sequence>
<dbReference type="EMBL" id="CAXAMM010038895">
    <property type="protein sequence ID" value="CAK9081825.1"/>
    <property type="molecule type" value="Genomic_DNA"/>
</dbReference>
<name>A0ABP0Q0M4_9DINO</name>
<dbReference type="CDD" id="cd06463">
    <property type="entry name" value="p23_like"/>
    <property type="match status" value="1"/>
</dbReference>
<dbReference type="PANTHER" id="PTHR22904:SF523">
    <property type="entry name" value="STRESS-INDUCED-PHOSPHOPROTEIN 1"/>
    <property type="match status" value="1"/>
</dbReference>
<feature type="repeat" description="TPR" evidence="3">
    <location>
        <begin position="308"/>
        <end position="341"/>
    </location>
</feature>
<keyword evidence="1" id="KW-0677">Repeat</keyword>
<dbReference type="InterPro" id="IPR019734">
    <property type="entry name" value="TPR_rpt"/>
</dbReference>
<dbReference type="SUPFAM" id="SSF48452">
    <property type="entry name" value="TPR-like"/>
    <property type="match status" value="1"/>
</dbReference>
<evidence type="ECO:0000256" key="2">
    <source>
        <dbReference type="ARBA" id="ARBA00022803"/>
    </source>
</evidence>
<dbReference type="Gene3D" id="1.25.40.10">
    <property type="entry name" value="Tetratricopeptide repeat domain"/>
    <property type="match status" value="1"/>
</dbReference>
<organism evidence="6 7">
    <name type="scientific">Durusdinium trenchii</name>
    <dbReference type="NCBI Taxonomy" id="1381693"/>
    <lineage>
        <taxon>Eukaryota</taxon>
        <taxon>Sar</taxon>
        <taxon>Alveolata</taxon>
        <taxon>Dinophyceae</taxon>
        <taxon>Suessiales</taxon>
        <taxon>Symbiodiniaceae</taxon>
        <taxon>Durusdinium</taxon>
    </lineage>
</organism>
<comment type="caution">
    <text evidence="6">The sequence shown here is derived from an EMBL/GenBank/DDBJ whole genome shotgun (WGS) entry which is preliminary data.</text>
</comment>
<dbReference type="PROSITE" id="PS51203">
    <property type="entry name" value="CS"/>
    <property type="match status" value="1"/>
</dbReference>
<dbReference type="PANTHER" id="PTHR22904">
    <property type="entry name" value="TPR REPEAT CONTAINING PROTEIN"/>
    <property type="match status" value="1"/>
</dbReference>
<evidence type="ECO:0000256" key="4">
    <source>
        <dbReference type="SAM" id="MobiDB-lite"/>
    </source>
</evidence>
<dbReference type="Gene3D" id="2.60.40.790">
    <property type="match status" value="1"/>
</dbReference>
<evidence type="ECO:0000313" key="7">
    <source>
        <dbReference type="Proteomes" id="UP001642464"/>
    </source>
</evidence>